<sequence length="245" mass="27020">MGDECCDNKEPPTSVDAVFRPGVPGLSKPLLTPDDVHHKRFATVRLREGYDLAEVDTFLHEVESTLDRLFREMAALRQQACSATDLTQRNQLGNDHAERVLTLADRTAGEVITQASAEATRIVREAQSRAEAVEREAHARAAQIEQEALDRVSVVHQDADTKEAELESLHRARNELERQAEALRSLVSDHRAGLWTALDGHFDAIERKATEVLQPAGLNGSSAEPAPTAGVHRQDVTPTDEPRTD</sequence>
<dbReference type="RefSeq" id="WP_069569863.1">
    <property type="nucleotide sequence ID" value="NZ_CP017157.1"/>
</dbReference>
<dbReference type="PANTHER" id="PTHR35794:SF2">
    <property type="entry name" value="CELL DIVISION PROTEIN DIVIVA"/>
    <property type="match status" value="1"/>
</dbReference>
<keyword evidence="6 9" id="KW-0175">Coiled coil</keyword>
<evidence type="ECO:0000256" key="2">
    <source>
        <dbReference type="ARBA" id="ARBA00009008"/>
    </source>
</evidence>
<dbReference type="NCBIfam" id="TIGR03544">
    <property type="entry name" value="DivI1A_domain"/>
    <property type="match status" value="1"/>
</dbReference>
<organism evidence="11 12">
    <name type="scientific">Streptomyces lydicus</name>
    <dbReference type="NCBI Taxonomy" id="47763"/>
    <lineage>
        <taxon>Bacteria</taxon>
        <taxon>Bacillati</taxon>
        <taxon>Actinomycetota</taxon>
        <taxon>Actinomycetes</taxon>
        <taxon>Kitasatosporales</taxon>
        <taxon>Streptomycetaceae</taxon>
        <taxon>Streptomyces</taxon>
    </lineage>
</organism>
<evidence type="ECO:0000256" key="9">
    <source>
        <dbReference type="SAM" id="Coils"/>
    </source>
</evidence>
<protein>
    <recommendedName>
        <fullName evidence="3">Cell wall synthesis protein Wag31</fullName>
    </recommendedName>
    <alternativeName>
        <fullName evidence="8">Antigen 84</fullName>
    </alternativeName>
</protein>
<gene>
    <name evidence="11" type="ORF">SL103_16980</name>
</gene>
<evidence type="ECO:0000313" key="11">
    <source>
        <dbReference type="EMBL" id="AOP47719.1"/>
    </source>
</evidence>
<dbReference type="AlphaFoldDB" id="A0A1D7VLT2"/>
<dbReference type="PANTHER" id="PTHR35794">
    <property type="entry name" value="CELL DIVISION PROTEIN DIVIVA"/>
    <property type="match status" value="1"/>
</dbReference>
<dbReference type="GO" id="GO:0051301">
    <property type="term" value="P:cell division"/>
    <property type="evidence" value="ECO:0007669"/>
    <property type="project" value="UniProtKB-KW"/>
</dbReference>
<feature type="region of interest" description="Disordered" evidence="10">
    <location>
        <begin position="215"/>
        <end position="245"/>
    </location>
</feature>
<dbReference type="EMBL" id="CP017157">
    <property type="protein sequence ID" value="AOP47719.1"/>
    <property type="molecule type" value="Genomic_DNA"/>
</dbReference>
<dbReference type="OrthoDB" id="9815492at2"/>
<evidence type="ECO:0000256" key="5">
    <source>
        <dbReference type="ARBA" id="ARBA00022618"/>
    </source>
</evidence>
<dbReference type="Pfam" id="PF05103">
    <property type="entry name" value="DivIVA"/>
    <property type="match status" value="1"/>
</dbReference>
<dbReference type="InterPro" id="IPR019933">
    <property type="entry name" value="DivIVA_domain"/>
</dbReference>
<feature type="coiled-coil region" evidence="9">
    <location>
        <begin position="116"/>
        <end position="193"/>
    </location>
</feature>
<evidence type="ECO:0000313" key="12">
    <source>
        <dbReference type="Proteomes" id="UP000094094"/>
    </source>
</evidence>
<keyword evidence="5" id="KW-0132">Cell division</keyword>
<evidence type="ECO:0000256" key="4">
    <source>
        <dbReference type="ARBA" id="ARBA00022490"/>
    </source>
</evidence>
<comment type="subcellular location">
    <subcellularLocation>
        <location evidence="1">Cytoplasm</location>
    </subcellularLocation>
</comment>
<accession>A0A1D7VLT2</accession>
<dbReference type="KEGG" id="slc:SL103_16980"/>
<evidence type="ECO:0000256" key="10">
    <source>
        <dbReference type="SAM" id="MobiDB-lite"/>
    </source>
</evidence>
<reference evidence="11 12" key="1">
    <citation type="submission" date="2016-09" db="EMBL/GenBank/DDBJ databases">
        <title>Complete genome sequencing of Streptomyces lydicus 103 and metabolic pathways analysis of antibiotic biosynthesis.</title>
        <authorList>
            <person name="Jia N."/>
            <person name="Ding M.-Z."/>
            <person name="Gao F."/>
            <person name="Yuan Y.-J."/>
        </authorList>
    </citation>
    <scope>NUCLEOTIDE SEQUENCE [LARGE SCALE GENOMIC DNA]</scope>
    <source>
        <strain evidence="11 12">103</strain>
    </source>
</reference>
<name>A0A1D7VLT2_9ACTN</name>
<proteinExistence type="inferred from homology"/>
<feature type="compositionally biased region" description="Basic and acidic residues" evidence="10">
    <location>
        <begin position="232"/>
        <end position="245"/>
    </location>
</feature>
<evidence type="ECO:0000256" key="8">
    <source>
        <dbReference type="ARBA" id="ARBA00031737"/>
    </source>
</evidence>
<dbReference type="Gene3D" id="6.10.250.660">
    <property type="match status" value="1"/>
</dbReference>
<dbReference type="GO" id="GO:0005737">
    <property type="term" value="C:cytoplasm"/>
    <property type="evidence" value="ECO:0007669"/>
    <property type="project" value="UniProtKB-SubCell"/>
</dbReference>
<evidence type="ECO:0000256" key="3">
    <source>
        <dbReference type="ARBA" id="ARBA00018787"/>
    </source>
</evidence>
<keyword evidence="12" id="KW-1185">Reference proteome</keyword>
<evidence type="ECO:0000256" key="7">
    <source>
        <dbReference type="ARBA" id="ARBA00023306"/>
    </source>
</evidence>
<dbReference type="Proteomes" id="UP000094094">
    <property type="component" value="Chromosome"/>
</dbReference>
<dbReference type="InterPro" id="IPR007793">
    <property type="entry name" value="DivIVA_fam"/>
</dbReference>
<evidence type="ECO:0000256" key="1">
    <source>
        <dbReference type="ARBA" id="ARBA00004496"/>
    </source>
</evidence>
<comment type="similarity">
    <text evidence="2">Belongs to the DivIVA family.</text>
</comment>
<keyword evidence="7" id="KW-0131">Cell cycle</keyword>
<keyword evidence="4" id="KW-0963">Cytoplasm</keyword>
<evidence type="ECO:0000256" key="6">
    <source>
        <dbReference type="ARBA" id="ARBA00023054"/>
    </source>
</evidence>